<accession>A0A6S7F4L9</accession>
<name>A0A6S7F4L9_9BURK</name>
<evidence type="ECO:0008006" key="4">
    <source>
        <dbReference type="Google" id="ProtNLM"/>
    </source>
</evidence>
<evidence type="ECO:0000313" key="2">
    <source>
        <dbReference type="EMBL" id="CAB3929369.1"/>
    </source>
</evidence>
<evidence type="ECO:0000256" key="1">
    <source>
        <dbReference type="SAM" id="MobiDB-lite"/>
    </source>
</evidence>
<protein>
    <recommendedName>
        <fullName evidence="4">TnsA endonuclease N-terminal domain-containing protein</fullName>
    </recommendedName>
</protein>
<feature type="region of interest" description="Disordered" evidence="1">
    <location>
        <begin position="100"/>
        <end position="124"/>
    </location>
</feature>
<gene>
    <name evidence="2" type="ORF">LMG6000_00421</name>
</gene>
<reference evidence="2 3" key="1">
    <citation type="submission" date="2020-04" db="EMBL/GenBank/DDBJ databases">
        <authorList>
            <person name="De Canck E."/>
        </authorList>
    </citation>
    <scope>NUCLEOTIDE SEQUENCE [LARGE SCALE GENOMIC DNA]</scope>
    <source>
        <strain evidence="2 3">LMG 6000</strain>
    </source>
</reference>
<feature type="region of interest" description="Disordered" evidence="1">
    <location>
        <begin position="1"/>
        <end position="24"/>
    </location>
</feature>
<organism evidence="2 3">
    <name type="scientific">Achromobacter insolitus</name>
    <dbReference type="NCBI Taxonomy" id="217204"/>
    <lineage>
        <taxon>Bacteria</taxon>
        <taxon>Pseudomonadati</taxon>
        <taxon>Pseudomonadota</taxon>
        <taxon>Betaproteobacteria</taxon>
        <taxon>Burkholderiales</taxon>
        <taxon>Alcaligenaceae</taxon>
        <taxon>Achromobacter</taxon>
    </lineage>
</organism>
<evidence type="ECO:0000313" key="3">
    <source>
        <dbReference type="Proteomes" id="UP000494183"/>
    </source>
</evidence>
<keyword evidence="3" id="KW-1185">Reference proteome</keyword>
<dbReference type="AlphaFoldDB" id="A0A6S7F4L9"/>
<feature type="compositionally biased region" description="Polar residues" evidence="1">
    <location>
        <begin position="101"/>
        <end position="121"/>
    </location>
</feature>
<dbReference type="Proteomes" id="UP000494183">
    <property type="component" value="Unassembled WGS sequence"/>
</dbReference>
<proteinExistence type="predicted"/>
<dbReference type="EMBL" id="CADILH010000001">
    <property type="protein sequence ID" value="CAB3929369.1"/>
    <property type="molecule type" value="Genomic_DNA"/>
</dbReference>
<sequence>MASKNVGARPATSRRKSFAQQNNKPGNAFATLWQAYSGHNDRDVLLETQLEWANFLWVEATPNVRSCDYAPSQRALLADGPCKLASIAIFNDGSAEWHVTSGDSDVPSQATHTNESSSSPNPHMRTLMSAAQAAGASLVVRSTRDFQSQSLLLSNWSRALSWISAARYHGLSDLQSDLLCEVRNTGQLSLGEAIRCRSDPSLRPLIIAAVFRLVQMGRLFSDLHLNPLSLLTVISAVHHEHDSRAPRTI</sequence>